<dbReference type="GO" id="GO:0016779">
    <property type="term" value="F:nucleotidyltransferase activity"/>
    <property type="evidence" value="ECO:0007669"/>
    <property type="project" value="UniProtKB-KW"/>
</dbReference>
<evidence type="ECO:0000313" key="5">
    <source>
        <dbReference type="Proteomes" id="UP001319045"/>
    </source>
</evidence>
<keyword evidence="2 4" id="KW-0548">Nucleotidyltransferase</keyword>
<protein>
    <submittedName>
        <fullName evidence="4">Mannose-1-phosphate guanylyltransferase</fullName>
    </submittedName>
</protein>
<evidence type="ECO:0000256" key="2">
    <source>
        <dbReference type="ARBA" id="ARBA00022695"/>
    </source>
</evidence>
<dbReference type="InterPro" id="IPR029044">
    <property type="entry name" value="Nucleotide-diphossugar_trans"/>
</dbReference>
<dbReference type="InterPro" id="IPR050065">
    <property type="entry name" value="GlmU-like"/>
</dbReference>
<dbReference type="SUPFAM" id="SSF53448">
    <property type="entry name" value="Nucleotide-diphospho-sugar transferases"/>
    <property type="match status" value="1"/>
</dbReference>
<evidence type="ECO:0000256" key="1">
    <source>
        <dbReference type="ARBA" id="ARBA00022679"/>
    </source>
</evidence>
<keyword evidence="5" id="KW-1185">Reference proteome</keyword>
<reference evidence="4 5" key="1">
    <citation type="journal article" date="2022" name="Int. J. Syst. Evol. Microbiol.">
        <title>Prevotella herbatica sp. nov., a plant polysaccharide-decomposing anaerobic bacterium isolated from a methanogenic reactor.</title>
        <authorList>
            <person name="Uek A."/>
            <person name="Tonouchi A."/>
            <person name="Kaku N."/>
            <person name="Ueki K."/>
        </authorList>
    </citation>
    <scope>NUCLEOTIDE SEQUENCE [LARGE SCALE GENOMIC DNA]</scope>
    <source>
        <strain evidence="4 5">WR041</strain>
    </source>
</reference>
<keyword evidence="1" id="KW-0808">Transferase</keyword>
<proteinExistence type="predicted"/>
<gene>
    <name evidence="4" type="ORF">prwr041_19710</name>
</gene>
<name>A0ABN6EJM4_9BACT</name>
<organism evidence="4 5">
    <name type="scientific">Prevotella herbatica</name>
    <dbReference type="NCBI Taxonomy" id="2801997"/>
    <lineage>
        <taxon>Bacteria</taxon>
        <taxon>Pseudomonadati</taxon>
        <taxon>Bacteroidota</taxon>
        <taxon>Bacteroidia</taxon>
        <taxon>Bacteroidales</taxon>
        <taxon>Prevotellaceae</taxon>
        <taxon>Prevotella</taxon>
    </lineage>
</organism>
<sequence length="264" mass="30035">MMQAMIFAAGLGTRLKPLTDSMPKALVRVGGEPLLKRVIFRLKDAGFNSIIINVHHFASQIIDYLKENDNFGLDIKISDETSGLLETGGGIKKAIPLFNPNDQILIHNVDILSNVDLKKFYHVDRRVMCKSCGVPHRQAGAVLLVSWRKTKRYLMFNDDMLLVGWVNIETGEIKSPYAEVKSSTIDKLRENYKMYAFSGIHSFSPQLFPFMSDYPDKFPIMDFYLQNCDKIAIKGYVKEDLKLMDVGKLDTIDNAETFLEELNQ</sequence>
<dbReference type="PANTHER" id="PTHR43584:SF8">
    <property type="entry name" value="N-ACETYLMURAMATE ALPHA-1-PHOSPHATE URIDYLYLTRANSFERASE"/>
    <property type="match status" value="1"/>
</dbReference>
<dbReference type="PANTHER" id="PTHR43584">
    <property type="entry name" value="NUCLEOTIDYL TRANSFERASE"/>
    <property type="match status" value="1"/>
</dbReference>
<dbReference type="Pfam" id="PF00483">
    <property type="entry name" value="NTP_transferase"/>
    <property type="match status" value="1"/>
</dbReference>
<dbReference type="Proteomes" id="UP001319045">
    <property type="component" value="Chromosome"/>
</dbReference>
<accession>A0ABN6EJM4</accession>
<dbReference type="InterPro" id="IPR005835">
    <property type="entry name" value="NTP_transferase_dom"/>
</dbReference>
<feature type="domain" description="Nucleotidyl transferase" evidence="3">
    <location>
        <begin position="4"/>
        <end position="120"/>
    </location>
</feature>
<evidence type="ECO:0000259" key="3">
    <source>
        <dbReference type="Pfam" id="PF00483"/>
    </source>
</evidence>
<dbReference type="Gene3D" id="3.90.550.10">
    <property type="entry name" value="Spore Coat Polysaccharide Biosynthesis Protein SpsA, Chain A"/>
    <property type="match status" value="1"/>
</dbReference>
<dbReference type="RefSeq" id="WP_207153671.1">
    <property type="nucleotide sequence ID" value="NZ_AP024484.1"/>
</dbReference>
<evidence type="ECO:0000313" key="4">
    <source>
        <dbReference type="EMBL" id="BCS86078.1"/>
    </source>
</evidence>
<dbReference type="EMBL" id="AP024484">
    <property type="protein sequence ID" value="BCS86078.1"/>
    <property type="molecule type" value="Genomic_DNA"/>
</dbReference>